<comment type="caution">
    <text evidence="2">The sequence shown here is derived from an EMBL/GenBank/DDBJ whole genome shotgun (WGS) entry which is preliminary data.</text>
</comment>
<keyword evidence="2" id="KW-0808">Transferase</keyword>
<reference evidence="2 3" key="1">
    <citation type="submission" date="2022-04" db="EMBL/GenBank/DDBJ databases">
        <title>Streptomyces sp. nov. LCR6-01 isolated from Lichen of Dirinaria sp.</title>
        <authorList>
            <person name="Kanchanasin P."/>
            <person name="Tanasupawat S."/>
            <person name="Phongsopitanun W."/>
        </authorList>
    </citation>
    <scope>NUCLEOTIDE SEQUENCE [LARGE SCALE GENOMIC DNA]</scope>
    <source>
        <strain evidence="2 3">LCR6-01</strain>
    </source>
</reference>
<keyword evidence="3" id="KW-1185">Reference proteome</keyword>
<dbReference type="Proteomes" id="UP001522868">
    <property type="component" value="Unassembled WGS sequence"/>
</dbReference>
<dbReference type="InterPro" id="IPR007345">
    <property type="entry name" value="Polysacch_pyruvyl_Trfase"/>
</dbReference>
<proteinExistence type="predicted"/>
<evidence type="ECO:0000313" key="2">
    <source>
        <dbReference type="EMBL" id="MCK8678256.1"/>
    </source>
</evidence>
<dbReference type="Pfam" id="PF04230">
    <property type="entry name" value="PS_pyruv_trans"/>
    <property type="match status" value="1"/>
</dbReference>
<feature type="domain" description="Polysaccharide pyruvyl transferase" evidence="1">
    <location>
        <begin position="188"/>
        <end position="228"/>
    </location>
</feature>
<evidence type="ECO:0000259" key="1">
    <source>
        <dbReference type="Pfam" id="PF04230"/>
    </source>
</evidence>
<sequence>MSAPPRALLTGWFAFLHGEVTAGDELALRRVQRELDAAGLAHDTAWSPAFRPGALCLDLVRPEDYTTLLFICGPLYGEQLADLHRRFAHCRRIAVGTSTIDPGAPAATGFHHVLSRGGADGPPLTDLAASAPATGLPPVAGLILTRGQGEYGARRRHDQAATALTHWLAARDIAALTLDTRLALRDPGHFRTPEQLDAVLTRLDAVVTTRLHGLVLALRAGIPALAVDPVAGGAKVTAQAAACDWPALLPADRLDPAALDHWWHWCLTTGRAEARSRRHRFRHHPDDRLTGPLLRLLHGPSAE</sequence>
<dbReference type="GO" id="GO:0016740">
    <property type="term" value="F:transferase activity"/>
    <property type="evidence" value="ECO:0007669"/>
    <property type="project" value="UniProtKB-KW"/>
</dbReference>
<name>A0ABT0IAA8_9ACTN</name>
<organism evidence="2 3">
    <name type="scientific">Streptomyces lichenis</name>
    <dbReference type="NCBI Taxonomy" id="2306967"/>
    <lineage>
        <taxon>Bacteria</taxon>
        <taxon>Bacillati</taxon>
        <taxon>Actinomycetota</taxon>
        <taxon>Actinomycetes</taxon>
        <taxon>Kitasatosporales</taxon>
        <taxon>Streptomycetaceae</taxon>
        <taxon>Streptomyces</taxon>
    </lineage>
</organism>
<dbReference type="RefSeq" id="WP_248633846.1">
    <property type="nucleotide sequence ID" value="NZ_JALPTH010000010.1"/>
</dbReference>
<accession>A0ABT0IAA8</accession>
<evidence type="ECO:0000313" key="3">
    <source>
        <dbReference type="Proteomes" id="UP001522868"/>
    </source>
</evidence>
<protein>
    <submittedName>
        <fullName evidence="2">Polysaccharide pyruvyl transferase family protein</fullName>
    </submittedName>
</protein>
<dbReference type="EMBL" id="JALPTH010000010">
    <property type="protein sequence ID" value="MCK8678256.1"/>
    <property type="molecule type" value="Genomic_DNA"/>
</dbReference>
<gene>
    <name evidence="2" type="ORF">M1O15_12785</name>
</gene>